<name>A0A8J5SS58_ZIZPA</name>
<gene>
    <name evidence="1" type="ORF">GUJ93_ZPchr0003g17713</name>
</gene>
<dbReference type="AlphaFoldDB" id="A0A8J5SS58"/>
<evidence type="ECO:0000313" key="2">
    <source>
        <dbReference type="Proteomes" id="UP000729402"/>
    </source>
</evidence>
<dbReference type="Proteomes" id="UP000729402">
    <property type="component" value="Unassembled WGS sequence"/>
</dbReference>
<reference evidence="1" key="2">
    <citation type="submission" date="2021-02" db="EMBL/GenBank/DDBJ databases">
        <authorList>
            <person name="Kimball J.A."/>
            <person name="Haas M.W."/>
            <person name="Macchietto M."/>
            <person name="Kono T."/>
            <person name="Duquette J."/>
            <person name="Shao M."/>
        </authorList>
    </citation>
    <scope>NUCLEOTIDE SEQUENCE</scope>
    <source>
        <tissue evidence="1">Fresh leaf tissue</tissue>
    </source>
</reference>
<reference evidence="1" key="1">
    <citation type="journal article" date="2021" name="bioRxiv">
        <title>Whole Genome Assembly and Annotation of Northern Wild Rice, Zizania palustris L., Supports a Whole Genome Duplication in the Zizania Genus.</title>
        <authorList>
            <person name="Haas M."/>
            <person name="Kono T."/>
            <person name="Macchietto M."/>
            <person name="Millas R."/>
            <person name="McGilp L."/>
            <person name="Shao M."/>
            <person name="Duquette J."/>
            <person name="Hirsch C.N."/>
            <person name="Kimball J."/>
        </authorList>
    </citation>
    <scope>NUCLEOTIDE SEQUENCE</scope>
    <source>
        <tissue evidence="1">Fresh leaf tissue</tissue>
    </source>
</reference>
<sequence length="79" mass="8742">MGHVLAGWLGVERDQNLHFWLELLPDIYSHADKSYSTADEEQYAAMEVVGFAIVGQFSDSSVLCAEFVKITDLLSSSSD</sequence>
<accession>A0A8J5SS58</accession>
<keyword evidence="2" id="KW-1185">Reference proteome</keyword>
<dbReference type="EMBL" id="JAAALK010000286">
    <property type="protein sequence ID" value="KAG8061176.1"/>
    <property type="molecule type" value="Genomic_DNA"/>
</dbReference>
<comment type="caution">
    <text evidence="1">The sequence shown here is derived from an EMBL/GenBank/DDBJ whole genome shotgun (WGS) entry which is preliminary data.</text>
</comment>
<evidence type="ECO:0000313" key="1">
    <source>
        <dbReference type="EMBL" id="KAG8061176.1"/>
    </source>
</evidence>
<organism evidence="1 2">
    <name type="scientific">Zizania palustris</name>
    <name type="common">Northern wild rice</name>
    <dbReference type="NCBI Taxonomy" id="103762"/>
    <lineage>
        <taxon>Eukaryota</taxon>
        <taxon>Viridiplantae</taxon>
        <taxon>Streptophyta</taxon>
        <taxon>Embryophyta</taxon>
        <taxon>Tracheophyta</taxon>
        <taxon>Spermatophyta</taxon>
        <taxon>Magnoliopsida</taxon>
        <taxon>Liliopsida</taxon>
        <taxon>Poales</taxon>
        <taxon>Poaceae</taxon>
        <taxon>BOP clade</taxon>
        <taxon>Oryzoideae</taxon>
        <taxon>Oryzeae</taxon>
        <taxon>Zizaniinae</taxon>
        <taxon>Zizania</taxon>
    </lineage>
</organism>
<proteinExistence type="predicted"/>
<protein>
    <submittedName>
        <fullName evidence="1">Uncharacterized protein</fullName>
    </submittedName>
</protein>